<dbReference type="CDD" id="cd01949">
    <property type="entry name" value="GGDEF"/>
    <property type="match status" value="1"/>
</dbReference>
<evidence type="ECO:0000259" key="2">
    <source>
        <dbReference type="PROSITE" id="PS50887"/>
    </source>
</evidence>
<protein>
    <submittedName>
        <fullName evidence="3">GGDEF domain-containing protein</fullName>
    </submittedName>
</protein>
<sequence length="346" mass="35766">MDTNLDPSVLRRRRTVEASSLVTRAGGVLCITLFLTGSLGMPATTLQAPWVLLAGIGGLVEITFSLLLALVNLRRPGGRHYERISRWGVVSDTVAIAGLVAAIQSTGQTVWPVLVLSILTAALRAQLGGALLTWAGTSGILGVAVLLHGDDAMRPGDLSVAVLCHLLVAILSGTQARAYGRQVCELDEARRQLHYQAAHDGLTGLPNRAELDAHAASLDGRAMAVLLLDLNGFKAVNDTRGHAAGDEVLRAVGARLGTGLRDGDLAGRIGGDEFVVVLADAGFDTASELAARLRTAVCEPIDVGGRPVTVGVSIGVAARTAGDPTGLEALSLAADAAMYAEKAGRV</sequence>
<feature type="transmembrane region" description="Helical" evidence="1">
    <location>
        <begin position="50"/>
        <end position="73"/>
    </location>
</feature>
<dbReference type="SUPFAM" id="SSF55073">
    <property type="entry name" value="Nucleotide cyclase"/>
    <property type="match status" value="1"/>
</dbReference>
<evidence type="ECO:0000313" key="3">
    <source>
        <dbReference type="EMBL" id="MBL7257941.1"/>
    </source>
</evidence>
<dbReference type="InterPro" id="IPR029787">
    <property type="entry name" value="Nucleotide_cyclase"/>
</dbReference>
<reference evidence="3 4" key="1">
    <citation type="submission" date="2021-01" db="EMBL/GenBank/DDBJ databases">
        <title>Actinoplanes sp. nov. LDG1-01 isolated from lichen.</title>
        <authorList>
            <person name="Saeng-In P."/>
            <person name="Phongsopitanun W."/>
            <person name="Kanchanasin P."/>
            <person name="Yuki M."/>
            <person name="Kudo T."/>
            <person name="Ohkuma M."/>
            <person name="Tanasupawat S."/>
        </authorList>
    </citation>
    <scope>NUCLEOTIDE SEQUENCE [LARGE SCALE GENOMIC DNA]</scope>
    <source>
        <strain evidence="3 4">LDG1-01</strain>
    </source>
</reference>
<evidence type="ECO:0000256" key="1">
    <source>
        <dbReference type="SAM" id="Phobius"/>
    </source>
</evidence>
<feature type="transmembrane region" description="Helical" evidence="1">
    <location>
        <begin position="125"/>
        <end position="146"/>
    </location>
</feature>
<dbReference type="PROSITE" id="PS50887">
    <property type="entry name" value="GGDEF"/>
    <property type="match status" value="1"/>
</dbReference>
<dbReference type="PANTHER" id="PTHR45138:SF9">
    <property type="entry name" value="DIGUANYLATE CYCLASE DGCM-RELATED"/>
    <property type="match status" value="1"/>
</dbReference>
<feature type="domain" description="GGDEF" evidence="2">
    <location>
        <begin position="221"/>
        <end position="346"/>
    </location>
</feature>
<dbReference type="PANTHER" id="PTHR45138">
    <property type="entry name" value="REGULATORY COMPONENTS OF SENSORY TRANSDUCTION SYSTEM"/>
    <property type="match status" value="1"/>
</dbReference>
<dbReference type="Proteomes" id="UP000598996">
    <property type="component" value="Unassembled WGS sequence"/>
</dbReference>
<evidence type="ECO:0000313" key="4">
    <source>
        <dbReference type="Proteomes" id="UP000598996"/>
    </source>
</evidence>
<keyword evidence="4" id="KW-1185">Reference proteome</keyword>
<keyword evidence="1" id="KW-0472">Membrane</keyword>
<keyword evidence="1" id="KW-1133">Transmembrane helix</keyword>
<gene>
    <name evidence="3" type="ORF">JKJ07_26915</name>
</gene>
<feature type="transmembrane region" description="Helical" evidence="1">
    <location>
        <begin position="21"/>
        <end position="44"/>
    </location>
</feature>
<dbReference type="EMBL" id="JAENHO010000007">
    <property type="protein sequence ID" value="MBL7257941.1"/>
    <property type="molecule type" value="Genomic_DNA"/>
</dbReference>
<name>A0ABS1VU04_9ACTN</name>
<dbReference type="Gene3D" id="3.30.70.270">
    <property type="match status" value="1"/>
</dbReference>
<dbReference type="InterPro" id="IPR000160">
    <property type="entry name" value="GGDEF_dom"/>
</dbReference>
<accession>A0ABS1VU04</accession>
<comment type="caution">
    <text evidence="3">The sequence shown here is derived from an EMBL/GenBank/DDBJ whole genome shotgun (WGS) entry which is preliminary data.</text>
</comment>
<dbReference type="Pfam" id="PF00990">
    <property type="entry name" value="GGDEF"/>
    <property type="match status" value="1"/>
</dbReference>
<feature type="transmembrane region" description="Helical" evidence="1">
    <location>
        <begin position="94"/>
        <end position="119"/>
    </location>
</feature>
<organism evidence="3 4">
    <name type="scientific">Paractinoplanes lichenicola</name>
    <dbReference type="NCBI Taxonomy" id="2802976"/>
    <lineage>
        <taxon>Bacteria</taxon>
        <taxon>Bacillati</taxon>
        <taxon>Actinomycetota</taxon>
        <taxon>Actinomycetes</taxon>
        <taxon>Micromonosporales</taxon>
        <taxon>Micromonosporaceae</taxon>
        <taxon>Paractinoplanes</taxon>
    </lineage>
</organism>
<dbReference type="SMART" id="SM00267">
    <property type="entry name" value="GGDEF"/>
    <property type="match status" value="1"/>
</dbReference>
<dbReference type="NCBIfam" id="TIGR00254">
    <property type="entry name" value="GGDEF"/>
    <property type="match status" value="1"/>
</dbReference>
<keyword evidence="1" id="KW-0812">Transmembrane</keyword>
<dbReference type="InterPro" id="IPR050469">
    <property type="entry name" value="Diguanylate_Cyclase"/>
</dbReference>
<dbReference type="InterPro" id="IPR043128">
    <property type="entry name" value="Rev_trsase/Diguanyl_cyclase"/>
</dbReference>
<proteinExistence type="predicted"/>
<dbReference type="RefSeq" id="WP_202994545.1">
    <property type="nucleotide sequence ID" value="NZ_JAENHO010000007.1"/>
</dbReference>